<feature type="coiled-coil region" evidence="1">
    <location>
        <begin position="51"/>
        <end position="120"/>
    </location>
</feature>
<reference evidence="3 4" key="1">
    <citation type="submission" date="2023-10" db="EMBL/GenBank/DDBJ databases">
        <title>Characteristics and mechanism of a salt-tolerant marine origin heterotrophic nitrifying- aerobic denitrifying bacteria Marinobacter xestospongiae HN1.</title>
        <authorList>
            <person name="Qi R."/>
        </authorList>
    </citation>
    <scope>NUCLEOTIDE SEQUENCE [LARGE SCALE GENOMIC DNA]</scope>
    <source>
        <strain evidence="3 4">HN1</strain>
    </source>
</reference>
<comment type="caution">
    <text evidence="3">The sequence shown here is derived from an EMBL/GenBank/DDBJ whole genome shotgun (WGS) entry which is preliminary data.</text>
</comment>
<keyword evidence="2" id="KW-0812">Transmembrane</keyword>
<protein>
    <submittedName>
        <fullName evidence="3">DUF6776 family protein</fullName>
    </submittedName>
</protein>
<dbReference type="PROSITE" id="PS51257">
    <property type="entry name" value="PROKAR_LIPOPROTEIN"/>
    <property type="match status" value="1"/>
</dbReference>
<dbReference type="InterPro" id="IPR046703">
    <property type="entry name" value="DUF6776"/>
</dbReference>
<gene>
    <name evidence="3" type="ORF">RYS15_08440</name>
</gene>
<evidence type="ECO:0000256" key="2">
    <source>
        <dbReference type="SAM" id="Phobius"/>
    </source>
</evidence>
<evidence type="ECO:0000313" key="4">
    <source>
        <dbReference type="Proteomes" id="UP001269819"/>
    </source>
</evidence>
<name>A0ABU3VYA7_9GAMM</name>
<proteinExistence type="predicted"/>
<keyword evidence="2" id="KW-1133">Transmembrane helix</keyword>
<keyword evidence="1" id="KW-0175">Coiled coil</keyword>
<keyword evidence="2" id="KW-0472">Membrane</keyword>
<evidence type="ECO:0000313" key="3">
    <source>
        <dbReference type="EMBL" id="MDV2078711.1"/>
    </source>
</evidence>
<keyword evidence="4" id="KW-1185">Reference proteome</keyword>
<dbReference type="EMBL" id="JAWIIJ010000005">
    <property type="protein sequence ID" value="MDV2078711.1"/>
    <property type="molecule type" value="Genomic_DNA"/>
</dbReference>
<feature type="transmembrane region" description="Helical" evidence="2">
    <location>
        <begin position="25"/>
        <end position="43"/>
    </location>
</feature>
<accession>A0ABU3VYA7</accession>
<sequence>MSDSRSPSEEYVMVRRRPGRRLRRTAILLLFSVACAAGGYFLGLSQTGTQLTSVVDTRDHLLDQLESLQQERLASEQQLINLERGRSIDEAALSQARHTIARLESRVAELEADLTFYRNIMAPSEVAEGLQVDRLNLHTTRQEGRYGFKLVLTQVGDNSSYIGGIVAVNVIGLRDGEKEVIALRDLSEEITDLGVKFRFRYFQDVEGFLTVPDSFQPLEVQVVAQAQGSKSSQAERTFDWGQLTEK</sequence>
<dbReference type="Pfam" id="PF20567">
    <property type="entry name" value="DUF6776"/>
    <property type="match status" value="1"/>
</dbReference>
<evidence type="ECO:0000256" key="1">
    <source>
        <dbReference type="SAM" id="Coils"/>
    </source>
</evidence>
<dbReference type="RefSeq" id="WP_316973427.1">
    <property type="nucleotide sequence ID" value="NZ_JAWIIJ010000005.1"/>
</dbReference>
<dbReference type="Proteomes" id="UP001269819">
    <property type="component" value="Unassembled WGS sequence"/>
</dbReference>
<organism evidence="3 4">
    <name type="scientific">Marinobacter xestospongiae</name>
    <dbReference type="NCBI Taxonomy" id="994319"/>
    <lineage>
        <taxon>Bacteria</taxon>
        <taxon>Pseudomonadati</taxon>
        <taxon>Pseudomonadota</taxon>
        <taxon>Gammaproteobacteria</taxon>
        <taxon>Pseudomonadales</taxon>
        <taxon>Marinobacteraceae</taxon>
        <taxon>Marinobacter</taxon>
    </lineage>
</organism>